<keyword evidence="2" id="KW-0479">Metal-binding</keyword>
<evidence type="ECO:0000256" key="2">
    <source>
        <dbReference type="ARBA" id="ARBA00022723"/>
    </source>
</evidence>
<feature type="domain" description="Nuclear receptor" evidence="11">
    <location>
        <begin position="58"/>
        <end position="133"/>
    </location>
</feature>
<dbReference type="Proteomes" id="UP000681722">
    <property type="component" value="Unassembled WGS sequence"/>
</dbReference>
<evidence type="ECO:0000256" key="3">
    <source>
        <dbReference type="ARBA" id="ARBA00022771"/>
    </source>
</evidence>
<dbReference type="PROSITE" id="PS00031">
    <property type="entry name" value="NUCLEAR_REC_DBD_1"/>
    <property type="match status" value="1"/>
</dbReference>
<sequence length="451" mass="52159">MGSLSDDPNMECSDIEYEHTTPMSDQALCSNSSYDNLDDTDGDTSEIKVKKPKVAFPFGKCRVCTDKATGAHYGISTCEGCKGFFKRSILRKEKYRCYFGNRCIINVENRNRCKSCRFQKCMKEGMSVDGVRMGRIPKLVKEKALREQRLNQQGTEVNSPESVGSTSDKNSENDDPEHIQMDQEDFNIDETQPRPEDELNEADQAVVGIFSTMALKRMKSISLKLSNTNLFPQLNYEESTFIRYLRWTTHNVFQRFSKHVYELQERMHALINRGVTAIPMHVKNMIAAFKKIPGTNEINAEDFQKMMLHRGMDYYMLKYSCILVNGECYQIYPNGLQYTRRWMTQMHGKKMVSRMFDFANKFNNLNLHEQELALIYPIVLCTDDHTLDDPETVRSIKACFSYALYAQMCVTRKEQNAKMLFEQLFKVLELLNPLNAIYEKSVGSLVLEKTD</sequence>
<dbReference type="CDD" id="cd06916">
    <property type="entry name" value="NR_DBD_like"/>
    <property type="match status" value="1"/>
</dbReference>
<keyword evidence="7" id="KW-0804">Transcription</keyword>
<dbReference type="PRINTS" id="PR00047">
    <property type="entry name" value="STROIDFINGER"/>
</dbReference>
<dbReference type="InterPro" id="IPR000536">
    <property type="entry name" value="Nucl_hrmn_rcpt_lig-bd"/>
</dbReference>
<dbReference type="InterPro" id="IPR001628">
    <property type="entry name" value="Znf_hrmn_rcpt"/>
</dbReference>
<organism evidence="13 15">
    <name type="scientific">Didymodactylos carnosus</name>
    <dbReference type="NCBI Taxonomy" id="1234261"/>
    <lineage>
        <taxon>Eukaryota</taxon>
        <taxon>Metazoa</taxon>
        <taxon>Spiralia</taxon>
        <taxon>Gnathifera</taxon>
        <taxon>Rotifera</taxon>
        <taxon>Eurotatoria</taxon>
        <taxon>Bdelloidea</taxon>
        <taxon>Philodinida</taxon>
        <taxon>Philodinidae</taxon>
        <taxon>Didymodactylos</taxon>
    </lineage>
</organism>
<gene>
    <name evidence="13" type="ORF">GPM918_LOCUS5846</name>
    <name evidence="14" type="ORF">SRO942_LOCUS5846</name>
</gene>
<reference evidence="13" key="1">
    <citation type="submission" date="2021-02" db="EMBL/GenBank/DDBJ databases">
        <authorList>
            <person name="Nowell W R."/>
        </authorList>
    </citation>
    <scope>NUCLEOTIDE SEQUENCE</scope>
</reference>
<keyword evidence="6" id="KW-0238">DNA-binding</keyword>
<accession>A0A813VQ19</accession>
<comment type="similarity">
    <text evidence="1">Belongs to the nuclear hormone receptor family.</text>
</comment>
<dbReference type="PROSITE" id="PS51030">
    <property type="entry name" value="NUCLEAR_REC_DBD_2"/>
    <property type="match status" value="1"/>
</dbReference>
<keyword evidence="4" id="KW-0862">Zinc</keyword>
<evidence type="ECO:0000256" key="10">
    <source>
        <dbReference type="SAM" id="MobiDB-lite"/>
    </source>
</evidence>
<dbReference type="FunFam" id="3.30.50.10:FF:000030">
    <property type="entry name" value="Nuclear Hormone Receptor family"/>
    <property type="match status" value="1"/>
</dbReference>
<name>A0A813VQ19_9BILA</name>
<comment type="caution">
    <text evidence="13">The sequence shown here is derived from an EMBL/GenBank/DDBJ whole genome shotgun (WGS) entry which is preliminary data.</text>
</comment>
<dbReference type="SUPFAM" id="SSF48508">
    <property type="entry name" value="Nuclear receptor ligand-binding domain"/>
    <property type="match status" value="1"/>
</dbReference>
<evidence type="ECO:0000313" key="13">
    <source>
        <dbReference type="EMBL" id="CAF0846530.1"/>
    </source>
</evidence>
<dbReference type="PANTHER" id="PTHR24082">
    <property type="entry name" value="NUCLEAR HORMONE RECEPTOR"/>
    <property type="match status" value="1"/>
</dbReference>
<feature type="domain" description="NR LBD" evidence="12">
    <location>
        <begin position="237"/>
        <end position="451"/>
    </location>
</feature>
<dbReference type="Gene3D" id="3.30.50.10">
    <property type="entry name" value="Erythroid Transcription Factor GATA-1, subunit A"/>
    <property type="match status" value="1"/>
</dbReference>
<evidence type="ECO:0000256" key="9">
    <source>
        <dbReference type="ARBA" id="ARBA00023242"/>
    </source>
</evidence>
<keyword evidence="5" id="KW-0805">Transcription regulation</keyword>
<dbReference type="GO" id="GO:0000122">
    <property type="term" value="P:negative regulation of transcription by RNA polymerase II"/>
    <property type="evidence" value="ECO:0007669"/>
    <property type="project" value="TreeGrafter"/>
</dbReference>
<dbReference type="SUPFAM" id="SSF57716">
    <property type="entry name" value="Glucocorticoid receptor-like (DNA-binding domain)"/>
    <property type="match status" value="1"/>
</dbReference>
<dbReference type="EMBL" id="CAJOBC010000867">
    <property type="protein sequence ID" value="CAF3634194.1"/>
    <property type="molecule type" value="Genomic_DNA"/>
</dbReference>
<dbReference type="Gene3D" id="1.10.565.10">
    <property type="entry name" value="Retinoid X Receptor"/>
    <property type="match status" value="1"/>
</dbReference>
<dbReference type="InterPro" id="IPR050234">
    <property type="entry name" value="Nuclear_hormone_rcpt_NR1"/>
</dbReference>
<evidence type="ECO:0000313" key="14">
    <source>
        <dbReference type="EMBL" id="CAF3634194.1"/>
    </source>
</evidence>
<dbReference type="InterPro" id="IPR035500">
    <property type="entry name" value="NHR-like_dom_sf"/>
</dbReference>
<protein>
    <submittedName>
        <fullName evidence="13">Uncharacterized protein</fullName>
    </submittedName>
</protein>
<dbReference type="OrthoDB" id="7634782at2759"/>
<keyword evidence="8" id="KW-0675">Receptor</keyword>
<evidence type="ECO:0000313" key="15">
    <source>
        <dbReference type="Proteomes" id="UP000663829"/>
    </source>
</evidence>
<dbReference type="EMBL" id="CAJNOQ010000867">
    <property type="protein sequence ID" value="CAF0846530.1"/>
    <property type="molecule type" value="Genomic_DNA"/>
</dbReference>
<dbReference type="AlphaFoldDB" id="A0A813VQ19"/>
<evidence type="ECO:0000256" key="4">
    <source>
        <dbReference type="ARBA" id="ARBA00022833"/>
    </source>
</evidence>
<evidence type="ECO:0000256" key="6">
    <source>
        <dbReference type="ARBA" id="ARBA00023125"/>
    </source>
</evidence>
<dbReference type="PANTHER" id="PTHR24082:SF473">
    <property type="entry name" value="ECDYSONE-INDUCED PROTEIN 75B, ISOFORM B"/>
    <property type="match status" value="1"/>
</dbReference>
<feature type="region of interest" description="Disordered" evidence="10">
    <location>
        <begin position="147"/>
        <end position="177"/>
    </location>
</feature>
<dbReference type="SMART" id="SM00399">
    <property type="entry name" value="ZnF_C4"/>
    <property type="match status" value="1"/>
</dbReference>
<keyword evidence="15" id="KW-1185">Reference proteome</keyword>
<dbReference type="PROSITE" id="PS51843">
    <property type="entry name" value="NR_LBD"/>
    <property type="match status" value="1"/>
</dbReference>
<dbReference type="GO" id="GO:0008270">
    <property type="term" value="F:zinc ion binding"/>
    <property type="evidence" value="ECO:0007669"/>
    <property type="project" value="UniProtKB-KW"/>
</dbReference>
<dbReference type="InterPro" id="IPR013088">
    <property type="entry name" value="Znf_NHR/GATA"/>
</dbReference>
<proteinExistence type="inferred from homology"/>
<evidence type="ECO:0000259" key="12">
    <source>
        <dbReference type="PROSITE" id="PS51843"/>
    </source>
</evidence>
<feature type="compositionally biased region" description="Polar residues" evidence="10">
    <location>
        <begin position="150"/>
        <end position="168"/>
    </location>
</feature>
<keyword evidence="3" id="KW-0863">Zinc-finger</keyword>
<evidence type="ECO:0000256" key="1">
    <source>
        <dbReference type="ARBA" id="ARBA00005993"/>
    </source>
</evidence>
<evidence type="ECO:0000256" key="5">
    <source>
        <dbReference type="ARBA" id="ARBA00023015"/>
    </source>
</evidence>
<dbReference type="GO" id="GO:0000978">
    <property type="term" value="F:RNA polymerase II cis-regulatory region sequence-specific DNA binding"/>
    <property type="evidence" value="ECO:0007669"/>
    <property type="project" value="TreeGrafter"/>
</dbReference>
<dbReference type="GO" id="GO:0009755">
    <property type="term" value="P:hormone-mediated signaling pathway"/>
    <property type="evidence" value="ECO:0007669"/>
    <property type="project" value="TreeGrafter"/>
</dbReference>
<evidence type="ECO:0000256" key="7">
    <source>
        <dbReference type="ARBA" id="ARBA00023163"/>
    </source>
</evidence>
<dbReference type="Proteomes" id="UP000663829">
    <property type="component" value="Unassembled WGS sequence"/>
</dbReference>
<evidence type="ECO:0000259" key="11">
    <source>
        <dbReference type="PROSITE" id="PS51030"/>
    </source>
</evidence>
<evidence type="ECO:0000256" key="8">
    <source>
        <dbReference type="ARBA" id="ARBA00023170"/>
    </source>
</evidence>
<keyword evidence="9" id="KW-0539">Nucleus</keyword>
<dbReference type="Pfam" id="PF00105">
    <property type="entry name" value="zf-C4"/>
    <property type="match status" value="1"/>
</dbReference>
<dbReference type="GO" id="GO:0030154">
    <property type="term" value="P:cell differentiation"/>
    <property type="evidence" value="ECO:0007669"/>
    <property type="project" value="TreeGrafter"/>
</dbReference>
<dbReference type="GO" id="GO:0004879">
    <property type="term" value="F:nuclear receptor activity"/>
    <property type="evidence" value="ECO:0007669"/>
    <property type="project" value="TreeGrafter"/>
</dbReference>
<dbReference type="GO" id="GO:0045944">
    <property type="term" value="P:positive regulation of transcription by RNA polymerase II"/>
    <property type="evidence" value="ECO:0007669"/>
    <property type="project" value="TreeGrafter"/>
</dbReference>